<protein>
    <recommendedName>
        <fullName evidence="12">Promethin</fullName>
    </recommendedName>
</protein>
<dbReference type="InterPro" id="IPR029709">
    <property type="entry name" value="LDAF1"/>
</dbReference>
<feature type="transmembrane region" description="Helical" evidence="9">
    <location>
        <begin position="79"/>
        <end position="98"/>
    </location>
</feature>
<dbReference type="GO" id="GO:0005811">
    <property type="term" value="C:lipid droplet"/>
    <property type="evidence" value="ECO:0007669"/>
    <property type="project" value="UniProtKB-SubCell"/>
</dbReference>
<dbReference type="Proteomes" id="UP001209878">
    <property type="component" value="Unassembled WGS sequence"/>
</dbReference>
<dbReference type="EMBL" id="JAODUO010001059">
    <property type="protein sequence ID" value="KAK2171491.1"/>
    <property type="molecule type" value="Genomic_DNA"/>
</dbReference>
<evidence type="ECO:0000256" key="1">
    <source>
        <dbReference type="ARBA" id="ARBA00004477"/>
    </source>
</evidence>
<comment type="caution">
    <text evidence="10">The sequence shown here is derived from an EMBL/GenBank/DDBJ whole genome shotgun (WGS) entry which is preliminary data.</text>
</comment>
<gene>
    <name evidence="10" type="ORF">NP493_1061g00022</name>
</gene>
<evidence type="ECO:0000256" key="3">
    <source>
        <dbReference type="ARBA" id="ARBA00007618"/>
    </source>
</evidence>
<dbReference type="AlphaFoldDB" id="A0AAD9NKD3"/>
<dbReference type="GO" id="GO:0005789">
    <property type="term" value="C:endoplasmic reticulum membrane"/>
    <property type="evidence" value="ECO:0007669"/>
    <property type="project" value="UniProtKB-SubCell"/>
</dbReference>
<evidence type="ECO:0000256" key="4">
    <source>
        <dbReference type="ARBA" id="ARBA00022677"/>
    </source>
</evidence>
<comment type="subcellular location">
    <subcellularLocation>
        <location evidence="1">Endoplasmic reticulum membrane</location>
        <topology evidence="1">Multi-pass membrane protein</topology>
    </subcellularLocation>
    <subcellularLocation>
        <location evidence="2">Lipid droplet</location>
    </subcellularLocation>
</comment>
<comment type="similarity">
    <text evidence="3">Belongs to the LDAF1 family.</text>
</comment>
<evidence type="ECO:0000256" key="5">
    <source>
        <dbReference type="ARBA" id="ARBA00022692"/>
    </source>
</evidence>
<dbReference type="Pfam" id="PF16015">
    <property type="entry name" value="Promethin"/>
    <property type="match status" value="1"/>
</dbReference>
<sequence length="170" mass="18669">MEGETDLVTELMDAAWQRILQVMRDTQSRLQLKETLCVGQKYASDHPVITLSILLTTTMCCVPIMCFVAFAVGSALLTFATFLCIEGFLLTCGCLVLSGSLFVLGFLSIGICTFLGVSWFVIGMSQRLLEISVTKLTEKFKSYRAEARVLDDIGAVNGECIKDSVSEKND</sequence>
<keyword evidence="11" id="KW-1185">Reference proteome</keyword>
<keyword evidence="5 9" id="KW-0812">Transmembrane</keyword>
<reference evidence="10" key="1">
    <citation type="journal article" date="2023" name="Mol. Biol. Evol.">
        <title>Third-Generation Sequencing Reveals the Adaptive Role of the Epigenome in Three Deep-Sea Polychaetes.</title>
        <authorList>
            <person name="Perez M."/>
            <person name="Aroh O."/>
            <person name="Sun Y."/>
            <person name="Lan Y."/>
            <person name="Juniper S.K."/>
            <person name="Young C.R."/>
            <person name="Angers B."/>
            <person name="Qian P.Y."/>
        </authorList>
    </citation>
    <scope>NUCLEOTIDE SEQUENCE</scope>
    <source>
        <strain evidence="10">R07B-5</strain>
    </source>
</reference>
<dbReference type="PANTHER" id="PTHR14275:SF0">
    <property type="entry name" value="LIPID DROPLET ASSEMBLY FACTOR 1"/>
    <property type="match status" value="1"/>
</dbReference>
<keyword evidence="8 9" id="KW-0472">Membrane</keyword>
<evidence type="ECO:0000256" key="9">
    <source>
        <dbReference type="SAM" id="Phobius"/>
    </source>
</evidence>
<name>A0AAD9NKD3_RIDPI</name>
<evidence type="ECO:0000313" key="11">
    <source>
        <dbReference type="Proteomes" id="UP001209878"/>
    </source>
</evidence>
<evidence type="ECO:0000256" key="2">
    <source>
        <dbReference type="ARBA" id="ARBA00004502"/>
    </source>
</evidence>
<evidence type="ECO:0000256" key="6">
    <source>
        <dbReference type="ARBA" id="ARBA00022824"/>
    </source>
</evidence>
<accession>A0AAD9NKD3</accession>
<feature type="transmembrane region" description="Helical" evidence="9">
    <location>
        <begin position="104"/>
        <end position="122"/>
    </location>
</feature>
<keyword evidence="4" id="KW-0551">Lipid droplet</keyword>
<feature type="transmembrane region" description="Helical" evidence="9">
    <location>
        <begin position="48"/>
        <end position="72"/>
    </location>
</feature>
<evidence type="ECO:0008006" key="12">
    <source>
        <dbReference type="Google" id="ProtNLM"/>
    </source>
</evidence>
<evidence type="ECO:0000313" key="10">
    <source>
        <dbReference type="EMBL" id="KAK2171491.1"/>
    </source>
</evidence>
<keyword evidence="6" id="KW-0256">Endoplasmic reticulum</keyword>
<dbReference type="PANTHER" id="PTHR14275">
    <property type="entry name" value="PROMETHIN"/>
    <property type="match status" value="1"/>
</dbReference>
<organism evidence="10 11">
    <name type="scientific">Ridgeia piscesae</name>
    <name type="common">Tubeworm</name>
    <dbReference type="NCBI Taxonomy" id="27915"/>
    <lineage>
        <taxon>Eukaryota</taxon>
        <taxon>Metazoa</taxon>
        <taxon>Spiralia</taxon>
        <taxon>Lophotrochozoa</taxon>
        <taxon>Annelida</taxon>
        <taxon>Polychaeta</taxon>
        <taxon>Sedentaria</taxon>
        <taxon>Canalipalpata</taxon>
        <taxon>Sabellida</taxon>
        <taxon>Siboglinidae</taxon>
        <taxon>Ridgeia</taxon>
    </lineage>
</organism>
<evidence type="ECO:0000256" key="7">
    <source>
        <dbReference type="ARBA" id="ARBA00022989"/>
    </source>
</evidence>
<proteinExistence type="inferred from homology"/>
<evidence type="ECO:0000256" key="8">
    <source>
        <dbReference type="ARBA" id="ARBA00023136"/>
    </source>
</evidence>
<keyword evidence="7 9" id="KW-1133">Transmembrane helix</keyword>